<dbReference type="RefSeq" id="YP_009814423.1">
    <property type="nucleotide sequence ID" value="NC_048085.1"/>
</dbReference>
<evidence type="ECO:0000313" key="2">
    <source>
        <dbReference type="Proteomes" id="UP000276738"/>
    </source>
</evidence>
<accession>A0A3S7UPS9</accession>
<proteinExistence type="predicted"/>
<keyword evidence="2" id="KW-1185">Reference proteome</keyword>
<name>A0A3S7UPS9_9CAUD</name>
<dbReference type="KEGG" id="vg:55005561"/>
<evidence type="ECO:0000313" key="1">
    <source>
        <dbReference type="EMBL" id="AYH92272.1"/>
    </source>
</evidence>
<sequence>MLGLNVDIKDKKEFKVGEVLYDGHHPIMFISNISDIEEYQILDLLSGTIKFSTDSISDIVNFIFENSFKPVDAELSFKFYKN</sequence>
<organism evidence="1 2">
    <name type="scientific">Lactobacillus phage Bromius</name>
    <dbReference type="NCBI Taxonomy" id="2315485"/>
    <lineage>
        <taxon>Viruses</taxon>
        <taxon>Duplodnaviria</taxon>
        <taxon>Heunggongvirae</taxon>
        <taxon>Uroviricota</taxon>
        <taxon>Caudoviricetes</taxon>
        <taxon>Herelleviridae</taxon>
        <taxon>Harbinvirus</taxon>
        <taxon>Harbinvirus bromius</taxon>
    </lineage>
</organism>
<protein>
    <submittedName>
        <fullName evidence="1">Uncharacterized protein</fullName>
    </submittedName>
</protein>
<dbReference type="Proteomes" id="UP000276738">
    <property type="component" value="Segment"/>
</dbReference>
<reference evidence="1 2" key="1">
    <citation type="submission" date="2018-08" db="EMBL/GenBank/DDBJ databases">
        <title>Lactobacillus phages that infect wine-derived L. plantarum strains.</title>
        <authorList>
            <person name="Kyrkou I."/>
            <person name="Byth Carstens A."/>
            <person name="Ellegaard-Jensen L."/>
            <person name="Kot W."/>
            <person name="Hestbjerg Hansen L."/>
        </authorList>
    </citation>
    <scope>NUCLEOTIDE SEQUENCE [LARGE SCALE GENOMIC DNA]</scope>
</reference>
<dbReference type="EMBL" id="MH809531">
    <property type="protein sequence ID" value="AYH92272.1"/>
    <property type="molecule type" value="Genomic_DNA"/>
</dbReference>
<dbReference type="GeneID" id="55005561"/>